<feature type="domain" description="Fibronectin type-III" evidence="4">
    <location>
        <begin position="1580"/>
        <end position="1673"/>
    </location>
</feature>
<dbReference type="GO" id="GO:0005975">
    <property type="term" value="P:carbohydrate metabolic process"/>
    <property type="evidence" value="ECO:0007669"/>
    <property type="project" value="UniProtKB-ARBA"/>
</dbReference>
<dbReference type="Pfam" id="PF13205">
    <property type="entry name" value="Big_5"/>
    <property type="match status" value="3"/>
</dbReference>
<dbReference type="CDD" id="cd00063">
    <property type="entry name" value="FN3"/>
    <property type="match status" value="1"/>
</dbReference>
<gene>
    <name evidence="5" type="ORF">FB458_2266</name>
</gene>
<dbReference type="PROSITE" id="PS50853">
    <property type="entry name" value="FN3"/>
    <property type="match status" value="3"/>
</dbReference>
<evidence type="ECO:0000256" key="3">
    <source>
        <dbReference type="SAM" id="SignalP"/>
    </source>
</evidence>
<dbReference type="InterPro" id="IPR046540">
    <property type="entry name" value="DMFA2_C"/>
</dbReference>
<dbReference type="Proteomes" id="UP000317893">
    <property type="component" value="Unassembled WGS sequence"/>
</dbReference>
<keyword evidence="6" id="KW-1185">Reference proteome</keyword>
<dbReference type="GO" id="GO:0003993">
    <property type="term" value="F:acid phosphatase activity"/>
    <property type="evidence" value="ECO:0007669"/>
    <property type="project" value="InterPro"/>
</dbReference>
<dbReference type="InterPro" id="IPR008963">
    <property type="entry name" value="Purple_acid_Pase-like_N"/>
</dbReference>
<evidence type="ECO:0000259" key="4">
    <source>
        <dbReference type="PROSITE" id="PS50853"/>
    </source>
</evidence>
<dbReference type="InterPro" id="IPR015914">
    <property type="entry name" value="PAPs_N"/>
</dbReference>
<dbReference type="PANTHER" id="PTHR22953:SF153">
    <property type="entry name" value="PURPLE ACID PHOSPHATASE"/>
    <property type="match status" value="1"/>
</dbReference>
<feature type="signal peptide" evidence="3">
    <location>
        <begin position="1"/>
        <end position="19"/>
    </location>
</feature>
<evidence type="ECO:0000313" key="6">
    <source>
        <dbReference type="Proteomes" id="UP000317893"/>
    </source>
</evidence>
<feature type="domain" description="Fibronectin type-III" evidence="4">
    <location>
        <begin position="1769"/>
        <end position="1863"/>
    </location>
</feature>
<evidence type="ECO:0000313" key="5">
    <source>
        <dbReference type="EMBL" id="TQJ09158.1"/>
    </source>
</evidence>
<dbReference type="Gene3D" id="2.60.40.380">
    <property type="entry name" value="Purple acid phosphatase-like, N-terminal"/>
    <property type="match status" value="2"/>
</dbReference>
<comment type="caution">
    <text evidence="5">The sequence shown here is derived from an EMBL/GenBank/DDBJ whole genome shotgun (WGS) entry which is preliminary data.</text>
</comment>
<proteinExistence type="predicted"/>
<dbReference type="InterPro" id="IPR025141">
    <property type="entry name" value="DUF4082"/>
</dbReference>
<sequence>MLVVLALLGALVVTQPALAAGDPCVSGNAVACENSKPGNPASEWDLAVGDGAGADTIQGFATQMSVTPGSTVQFKVKAAQGYTIKVYRLGYYNGLGARLQGAAVTVATPAVQPGCISDPSTQNYDCGNWSVSASWAVPAAAVSGVYVAHLVQTNGDDSHITFVVRDDASRSDVVFKTSDATWQAYNSYGGANFYTAPTSLTGTQARAFKISYNRPFATRGLVSGRDFLFSNEYPTLRFLERNGVDVSYTTDVDVSAGTTVLTNHHAFMSVGHDEYWTLPERNAVTAARDAGVNLMFLSGNEVYWHTRLEPSIDGSATPNRTIVCYKDSWESKPIDPSAEGTATWRDPRFKTAPNATNPENNLTGTMYMSNNTDLTITVSQAEGRARFWRNTSVASLAAGGTATLAPHTVGYESDEDVDNGSRPAGLMRLSTTTGPSPQKVQDAAGVTVAAGTTTHSLTLYRAASGALVFGAGTIQWGWGLDQYHDGDNSNAADPRMQQATLNMLADMGALPTTLMSGLVQPTASTDTTAPVVTVTSPTTGATLANGSQVTVTGTASDAGGVVTTVEVSLDGGASYHRATGTTSWSWTGVLSGAGTSSIKVRAADDSANLSTPVSTSITVNCPCSLFGQSVPGTPSVADTSGVELGVKLVPQTDGFVSAIRFYKGSANTGTHTGTLWSSTGSPLASGTFTNETASGWQTLTFSPAVAVTGGQTYVASYFAPNGRYAADSNFFAGTTWTAPPLTAPGRPAGVANGVYNGGHGFPSSSYGDTNYWVDVLFSRDDTTPPTVTTRSPLPGSTSVATTAKPSATFAGTVTPSSVTMTLRDAQGTAVPGATAFSATSRTVTFTPSSPLARSATYTASVQASSAAGVPMPTPDTWSFTVAATDPQPGICPCSVWPDTATPATASANDTGSVELGLRFTADADGSVNGVRFYKGPLNLGTHTGSLWTSAGALLATVTFTGESSSGWQTAYFSAPVAITGGTTYIVSYRAPSGGYAVTSSGLSVGVDNMPLHALANGATYTYGSGAPLTGSSANYWVDVVYTPTDAAPTVASVSPGATATNVPIASPVSATLAGLVQAGSAQLSVTGPDGSAVPGATTWNASTRTVTFTPSASLAAGATYTATASGATALSGYAMTPYTWSFTTAGSAACPCTLFASSAVPGTVDAGDASAIEVGTSFLSSVDGKVTGVRFYKSAANTGTHTGTLWSASGSVLATGTFTGESATGWQTLTFAQPVAVTAGTTYVVSYYAPNGHYSATPQFFSTAWTNGPLTAAAGNGRYRYGAGGVVPVDSYGSTNYWVDPIFSTGPVPDTTPPSVVSTSPFAGSTSQPVTGVVVAGFSEDLAPATVTMTLKDATGATVPGAVGYDAATDRVTYTTTAPLGRGATYTASARASDVTGNAMTAATTWSFTTAQPDPTPGACPCSVWTDATTPAVITQNDPKAVELGTAFTTDAAGSVTGVRFYKGPQNVGTHTVSLWTTDGTRVATATVASESSAGWQTGSFASPVAVTAGTTYVVSYLAPTGYYSTTVDALTRSVDAPPLHTVANGGRYLYGGGYPATVSSAAYWVDPVLVTGPAVDTTPPTVTAVTATPSATGATVTWTTNEPASTTVSYGTTPSLGSTATASDGTSHSVALSGLTGGSTYYYRVTSADVSGNTTTSPATSSAPASFQTVDVTAPVVSAVAVAVSGTTATVTWTTDEASTSTVSYGTGATLGSTAGGAAGTAHSVTLSGLTEGTTYSYRVGSVDAAGNVASSPPAPAAPATFTVPDRTPPVVSAVAASGSGTSATVTWSTNESSTSVVTYGTSATALSATATGAVGTSHSVPLTGLAPNTRYYYRVTSADASGNTTTAPDATVAAATYVPSVAPVVQTTVADFAGGTLTGSYVSQNGDGEVGQAPSTAVEFDGTTLPSTFTSSALAPGSSTTLAGGRATLSGTQVASVGTAGAPKSMEVAVTSRLTSSMRVGFGTTTGNVFAGFGVSSSGQLVAIANDGVFFASTTALTTVNPAVPHRYRVDWTSSTNVSFVVDGATVLSNVAFWPGRTLNAVLRDATVDTTPLVVDWLRASPFDPSSTYVSKVVDAGAAVGWDTLSFSGSVPAGTTCTIQVRSGSTSTPGAGWTAWATVPSSGAAITRTARYLQYQVLMTSSGNRFATSTTDSVTLAFHVL</sequence>
<dbReference type="InterPro" id="IPR013783">
    <property type="entry name" value="Ig-like_fold"/>
</dbReference>
<evidence type="ECO:0000256" key="2">
    <source>
        <dbReference type="SAM" id="MobiDB-lite"/>
    </source>
</evidence>
<dbReference type="SUPFAM" id="SSF49363">
    <property type="entry name" value="Purple acid phosphatase, N-terminal domain"/>
    <property type="match status" value="3"/>
</dbReference>
<dbReference type="Gene3D" id="2.60.40.3780">
    <property type="match status" value="1"/>
</dbReference>
<dbReference type="InterPro" id="IPR014755">
    <property type="entry name" value="Cu-Rt/internalin_Ig-like"/>
</dbReference>
<dbReference type="InterPro" id="IPR003961">
    <property type="entry name" value="FN3_dom"/>
</dbReference>
<dbReference type="InterPro" id="IPR039331">
    <property type="entry name" value="PAPs-like"/>
</dbReference>
<name>A0A542E1D9_9MICO</name>
<dbReference type="GO" id="GO:0046872">
    <property type="term" value="F:metal ion binding"/>
    <property type="evidence" value="ECO:0007669"/>
    <property type="project" value="InterPro"/>
</dbReference>
<dbReference type="Gene3D" id="2.60.40.1220">
    <property type="match status" value="2"/>
</dbReference>
<dbReference type="Pfam" id="PF16656">
    <property type="entry name" value="Pur_ac_phosph_N"/>
    <property type="match status" value="3"/>
</dbReference>
<dbReference type="Gene3D" id="2.60.40.10">
    <property type="entry name" value="Immunoglobulins"/>
    <property type="match status" value="2"/>
</dbReference>
<accession>A0A542E1D9</accession>
<protein>
    <submittedName>
        <fullName evidence="5">Purple acid phosphatase-like protein</fullName>
    </submittedName>
</protein>
<keyword evidence="1 3" id="KW-0732">Signal</keyword>
<dbReference type="InterPro" id="IPR032812">
    <property type="entry name" value="SbsA_Ig"/>
</dbReference>
<dbReference type="PANTHER" id="PTHR22953">
    <property type="entry name" value="ACID PHOSPHATASE RELATED"/>
    <property type="match status" value="1"/>
</dbReference>
<dbReference type="EMBL" id="VFMN01000001">
    <property type="protein sequence ID" value="TQJ09158.1"/>
    <property type="molecule type" value="Genomic_DNA"/>
</dbReference>
<dbReference type="Pfam" id="PF13313">
    <property type="entry name" value="DUF4082"/>
    <property type="match status" value="4"/>
</dbReference>
<dbReference type="SMART" id="SM00060">
    <property type="entry name" value="FN3"/>
    <property type="match status" value="3"/>
</dbReference>
<feature type="domain" description="Fibronectin type-III" evidence="4">
    <location>
        <begin position="1676"/>
        <end position="1767"/>
    </location>
</feature>
<reference evidence="5 6" key="1">
    <citation type="submission" date="2019-06" db="EMBL/GenBank/DDBJ databases">
        <title>Sequencing the genomes of 1000 actinobacteria strains.</title>
        <authorList>
            <person name="Klenk H.-P."/>
        </authorList>
    </citation>
    <scope>NUCLEOTIDE SEQUENCE [LARGE SCALE GENOMIC DNA]</scope>
    <source>
        <strain evidence="5 6">DSM 18607</strain>
    </source>
</reference>
<dbReference type="Pfam" id="PF20254">
    <property type="entry name" value="DMFA2_C"/>
    <property type="match status" value="1"/>
</dbReference>
<dbReference type="SUPFAM" id="SSF81296">
    <property type="entry name" value="E set domains"/>
    <property type="match status" value="1"/>
</dbReference>
<dbReference type="InterPro" id="IPR014756">
    <property type="entry name" value="Ig_E-set"/>
</dbReference>
<feature type="region of interest" description="Disordered" evidence="2">
    <location>
        <begin position="335"/>
        <end position="359"/>
    </location>
</feature>
<dbReference type="Pfam" id="PF17957">
    <property type="entry name" value="Big_7"/>
    <property type="match status" value="1"/>
</dbReference>
<feature type="chain" id="PRO_5021997183" evidence="3">
    <location>
        <begin position="20"/>
        <end position="2163"/>
    </location>
</feature>
<evidence type="ECO:0000256" key="1">
    <source>
        <dbReference type="ARBA" id="ARBA00022729"/>
    </source>
</evidence>
<organism evidence="5 6">
    <name type="scientific">Lapillicoccus jejuensis</name>
    <dbReference type="NCBI Taxonomy" id="402171"/>
    <lineage>
        <taxon>Bacteria</taxon>
        <taxon>Bacillati</taxon>
        <taxon>Actinomycetota</taxon>
        <taxon>Actinomycetes</taxon>
        <taxon>Micrococcales</taxon>
        <taxon>Intrasporangiaceae</taxon>
        <taxon>Lapillicoccus</taxon>
    </lineage>
</organism>